<evidence type="ECO:0000256" key="5">
    <source>
        <dbReference type="ARBA" id="ARBA00035002"/>
    </source>
</evidence>
<dbReference type="AlphaFoldDB" id="A0AAJ7IYC6"/>
<keyword evidence="4" id="KW-0072">Autophagy</keyword>
<dbReference type="CDD" id="cd06257">
    <property type="entry name" value="DnaJ"/>
    <property type="match status" value="1"/>
</dbReference>
<dbReference type="PRINTS" id="PR00625">
    <property type="entry name" value="JDOMAIN"/>
</dbReference>
<dbReference type="Gene3D" id="1.10.287.110">
    <property type="entry name" value="DnaJ domain"/>
    <property type="match status" value="1"/>
</dbReference>
<dbReference type="InterPro" id="IPR018253">
    <property type="entry name" value="DnaJ_domain_CS"/>
</dbReference>
<keyword evidence="10" id="KW-1185">Reference proteome</keyword>
<dbReference type="Pfam" id="PF00085">
    <property type="entry name" value="Thioredoxin"/>
    <property type="match status" value="4"/>
</dbReference>
<dbReference type="GO" id="GO:0015035">
    <property type="term" value="F:protein-disulfide reductase activity"/>
    <property type="evidence" value="ECO:0007669"/>
    <property type="project" value="TreeGrafter"/>
</dbReference>
<feature type="domain" description="Thioredoxin" evidence="9">
    <location>
        <begin position="101"/>
        <end position="224"/>
    </location>
</feature>
<dbReference type="PROSITE" id="PS50076">
    <property type="entry name" value="DNAJ_2"/>
    <property type="match status" value="1"/>
</dbReference>
<sequence>MYKYIIIIVLLVVANLWCCVGDDYYEILGVSRTADLKEIRRAFKKLAVIEHPDKNNDNSESHEKFIVLTKAYETLKDPVSRKRYDTYGEEGLDDSNKRQSYQSWGYAHNIDLYNDSPWVVTLDEADYYENVLLSKRVWLVNFYSPMCSHCHTLAPTWEQIAEELDGAVNIAAVNCENEWQLCHQVGIRAYPTIMHYAKNSRQGERYSGEKKYTALMKFILNQLRIVIPEIDEPLVNLIYHESKRKKPMLIFVCGGDRHCFTSLERSKIAAIFENTIDVRICYCDRKEKCKTISQDTNIIYLSTEGSNSFKNIEESEELVNEIMQHLPEPDDLNTDELLNIRKNSEKDKLADSSWLLCFYIGYIDELDTILKKLPHVLSEVKLGKINCGKESRICNSFGVNRYPMWAILKPGGAFEWHHGQNVLNDIVKFFHNSHKATNVWALNADEIKSIMSGIKDNGAWFLDWYAPWCPPCLDFLKQLRKASMEFDKSVIRFGIIDCIVHPTICQQHNIRSYPTAMLVNGTAVHRFSMEKTAENVVQFIKEIQKPTVLELNSHNFKSHLEQRLGKFIWVIDYFAPWCAPCQRLKPQWIAVANALSILSNIKIASVNCEMESALCGAQGIRSYPTIRLYLSDTNAANVFASHSGQRDSTSILTWITRFLPRNVRDLNPSILKTEVLSDRSIWIVDFYAPWCGHCRLLEPQFAIVAELLRPKAKFGSFNCEMYVRECAEAGVRAYPTVIAYDTRYGGKKITNGYRINGTTAESMKDSILNFLARVRHDEL</sequence>
<dbReference type="PROSITE" id="PS00636">
    <property type="entry name" value="DNAJ_1"/>
    <property type="match status" value="1"/>
</dbReference>
<accession>A0AAJ7IYC6</accession>
<comment type="function">
    <text evidence="5">Plays an important role in regulating the size of autophagosomes during the formation process.</text>
</comment>
<feature type="signal peptide" evidence="7">
    <location>
        <begin position="1"/>
        <end position="21"/>
    </location>
</feature>
<evidence type="ECO:0000256" key="6">
    <source>
        <dbReference type="ARBA" id="ARBA00035043"/>
    </source>
</evidence>
<dbReference type="GeneID" id="108624637"/>
<evidence type="ECO:0000259" key="8">
    <source>
        <dbReference type="PROSITE" id="PS50076"/>
    </source>
</evidence>
<dbReference type="PROSITE" id="PS51352">
    <property type="entry name" value="THIOREDOXIN_2"/>
    <property type="match status" value="3"/>
</dbReference>
<dbReference type="InterPro" id="IPR001623">
    <property type="entry name" value="DnaJ_domain"/>
</dbReference>
<dbReference type="GO" id="GO:0005789">
    <property type="term" value="C:endoplasmic reticulum membrane"/>
    <property type="evidence" value="ECO:0007669"/>
    <property type="project" value="UniProtKB-SubCell"/>
</dbReference>
<evidence type="ECO:0000256" key="2">
    <source>
        <dbReference type="ARBA" id="ARBA00020920"/>
    </source>
</evidence>
<dbReference type="Gene3D" id="3.40.30.10">
    <property type="entry name" value="Glutaredoxin"/>
    <property type="match status" value="5"/>
</dbReference>
<comment type="subcellular location">
    <subcellularLocation>
        <location evidence="1">Endoplasmic reticulum membrane</location>
        <topology evidence="1">Single-pass type IV membrane protein</topology>
    </subcellularLocation>
</comment>
<dbReference type="InterPro" id="IPR036249">
    <property type="entry name" value="Thioredoxin-like_sf"/>
</dbReference>
<dbReference type="PRINTS" id="PR00421">
    <property type="entry name" value="THIOREDOXIN"/>
</dbReference>
<dbReference type="SUPFAM" id="SSF52833">
    <property type="entry name" value="Thioredoxin-like"/>
    <property type="match status" value="5"/>
</dbReference>
<dbReference type="RefSeq" id="XP_017879552.1">
    <property type="nucleotide sequence ID" value="XM_018024063.2"/>
</dbReference>
<reference evidence="11" key="1">
    <citation type="submission" date="2025-08" db="UniProtKB">
        <authorList>
            <consortium name="RefSeq"/>
        </authorList>
    </citation>
    <scope>IDENTIFICATION</scope>
    <source>
        <tissue evidence="11">Whole body</tissue>
    </source>
</reference>
<dbReference type="GO" id="GO:0051787">
    <property type="term" value="F:misfolded protein binding"/>
    <property type="evidence" value="ECO:0007669"/>
    <property type="project" value="TreeGrafter"/>
</dbReference>
<protein>
    <recommendedName>
        <fullName evidence="2">DnaJ homolog subfamily C member 10</fullName>
    </recommendedName>
    <alternativeName>
        <fullName evidence="3">DnaJ homolog subfamily C member 16</fullName>
    </alternativeName>
    <alternativeName>
        <fullName evidence="6">Endoplasmic reticulum DNA J domain-containing protein 8</fullName>
    </alternativeName>
</protein>
<evidence type="ECO:0000313" key="10">
    <source>
        <dbReference type="Proteomes" id="UP000694925"/>
    </source>
</evidence>
<evidence type="ECO:0000313" key="11">
    <source>
        <dbReference type="RefSeq" id="XP_017879552.1"/>
    </source>
</evidence>
<dbReference type="InterPro" id="IPR017937">
    <property type="entry name" value="Thioredoxin_CS"/>
</dbReference>
<dbReference type="Pfam" id="PF00226">
    <property type="entry name" value="DnaJ"/>
    <property type="match status" value="1"/>
</dbReference>
<evidence type="ECO:0000256" key="3">
    <source>
        <dbReference type="ARBA" id="ARBA00020921"/>
    </source>
</evidence>
<dbReference type="GO" id="GO:0016671">
    <property type="term" value="F:oxidoreductase activity, acting on a sulfur group of donors, disulfide as acceptor"/>
    <property type="evidence" value="ECO:0007669"/>
    <property type="project" value="TreeGrafter"/>
</dbReference>
<dbReference type="GO" id="GO:0006914">
    <property type="term" value="P:autophagy"/>
    <property type="evidence" value="ECO:0007669"/>
    <property type="project" value="UniProtKB-KW"/>
</dbReference>
<dbReference type="InterPro" id="IPR036869">
    <property type="entry name" value="J_dom_sf"/>
</dbReference>
<feature type="chain" id="PRO_5042596310" description="DnaJ homolog subfamily C member 10" evidence="7">
    <location>
        <begin position="22"/>
        <end position="779"/>
    </location>
</feature>
<gene>
    <name evidence="11" type="primary">LOC108624637</name>
</gene>
<dbReference type="InterPro" id="IPR052460">
    <property type="entry name" value="ER_disulfide_reductase"/>
</dbReference>
<dbReference type="GO" id="GO:0036498">
    <property type="term" value="P:IRE1-mediated unfolded protein response"/>
    <property type="evidence" value="ECO:0007669"/>
    <property type="project" value="TreeGrafter"/>
</dbReference>
<dbReference type="CDD" id="cd02961">
    <property type="entry name" value="PDI_a_family"/>
    <property type="match status" value="1"/>
</dbReference>
<feature type="domain" description="Thioredoxin" evidence="9">
    <location>
        <begin position="518"/>
        <end position="660"/>
    </location>
</feature>
<dbReference type="GO" id="GO:0005788">
    <property type="term" value="C:endoplasmic reticulum lumen"/>
    <property type="evidence" value="ECO:0007669"/>
    <property type="project" value="TreeGrafter"/>
</dbReference>
<name>A0AAJ7IYC6_9HYME</name>
<proteinExistence type="predicted"/>
<dbReference type="SUPFAM" id="SSF46565">
    <property type="entry name" value="Chaperone J-domain"/>
    <property type="match status" value="1"/>
</dbReference>
<dbReference type="PANTHER" id="PTHR44340">
    <property type="entry name" value="DNAJ HOMOLOG SUBFAMILY C MEMBER 10"/>
    <property type="match status" value="1"/>
</dbReference>
<evidence type="ECO:0000256" key="4">
    <source>
        <dbReference type="ARBA" id="ARBA00023006"/>
    </source>
</evidence>
<keyword evidence="7" id="KW-0732">Signal</keyword>
<dbReference type="KEGG" id="ccal:108624637"/>
<organism evidence="10 11">
    <name type="scientific">Ceratina calcarata</name>
    <dbReference type="NCBI Taxonomy" id="156304"/>
    <lineage>
        <taxon>Eukaryota</taxon>
        <taxon>Metazoa</taxon>
        <taxon>Ecdysozoa</taxon>
        <taxon>Arthropoda</taxon>
        <taxon>Hexapoda</taxon>
        <taxon>Insecta</taxon>
        <taxon>Pterygota</taxon>
        <taxon>Neoptera</taxon>
        <taxon>Endopterygota</taxon>
        <taxon>Hymenoptera</taxon>
        <taxon>Apocrita</taxon>
        <taxon>Aculeata</taxon>
        <taxon>Apoidea</taxon>
        <taxon>Anthophila</taxon>
        <taxon>Apidae</taxon>
        <taxon>Ceratina</taxon>
        <taxon>Zadontomerus</taxon>
    </lineage>
</organism>
<feature type="domain" description="J" evidence="8">
    <location>
        <begin position="23"/>
        <end position="88"/>
    </location>
</feature>
<feature type="domain" description="Thioredoxin" evidence="9">
    <location>
        <begin position="661"/>
        <end position="776"/>
    </location>
</feature>
<evidence type="ECO:0000256" key="7">
    <source>
        <dbReference type="SAM" id="SignalP"/>
    </source>
</evidence>
<dbReference type="Proteomes" id="UP000694925">
    <property type="component" value="Unplaced"/>
</dbReference>
<dbReference type="InterPro" id="IPR013766">
    <property type="entry name" value="Thioredoxin_domain"/>
</dbReference>
<dbReference type="SMART" id="SM00271">
    <property type="entry name" value="DnaJ"/>
    <property type="match status" value="1"/>
</dbReference>
<evidence type="ECO:0000256" key="1">
    <source>
        <dbReference type="ARBA" id="ARBA00004163"/>
    </source>
</evidence>
<dbReference type="PANTHER" id="PTHR44340:SF1">
    <property type="entry name" value="DNAJ HOMOLOG SUBFAMILY C MEMBER 10"/>
    <property type="match status" value="1"/>
</dbReference>
<dbReference type="PROSITE" id="PS00194">
    <property type="entry name" value="THIOREDOXIN_1"/>
    <property type="match status" value="1"/>
</dbReference>
<evidence type="ECO:0000259" key="9">
    <source>
        <dbReference type="PROSITE" id="PS51352"/>
    </source>
</evidence>